<dbReference type="SUPFAM" id="SSF57850">
    <property type="entry name" value="RING/U-box"/>
    <property type="match status" value="1"/>
</dbReference>
<evidence type="ECO:0000313" key="2">
    <source>
        <dbReference type="Proteomes" id="UP000004121"/>
    </source>
</evidence>
<evidence type="ECO:0000313" key="1">
    <source>
        <dbReference type="EMBL" id="EEJ50968.1"/>
    </source>
</evidence>
<organism evidence="1 2">
    <name type="scientific">Oribacterium sinus F0268</name>
    <dbReference type="NCBI Taxonomy" id="585501"/>
    <lineage>
        <taxon>Bacteria</taxon>
        <taxon>Bacillati</taxon>
        <taxon>Bacillota</taxon>
        <taxon>Clostridia</taxon>
        <taxon>Lachnospirales</taxon>
        <taxon>Lachnospiraceae</taxon>
        <taxon>Oribacterium</taxon>
    </lineage>
</organism>
<dbReference type="EMBL" id="ACKX01000178">
    <property type="protein sequence ID" value="EEJ50968.1"/>
    <property type="molecule type" value="Genomic_DNA"/>
</dbReference>
<dbReference type="HOGENOM" id="CLU_2845545_0_0_9"/>
<sequence>MNMSLLPDWRICPHCNKKYSFNPDVGKFNCPHCGHPALGGKADISLKIQNPFEKGENSLFGGKKK</sequence>
<reference evidence="1 2" key="1">
    <citation type="submission" date="2009-04" db="EMBL/GenBank/DDBJ databases">
        <authorList>
            <person name="Qin X."/>
            <person name="Bachman B."/>
            <person name="Battles P."/>
            <person name="Bell A."/>
            <person name="Bess C."/>
            <person name="Bickham C."/>
            <person name="Chaboub L."/>
            <person name="Chen D."/>
            <person name="Coyle M."/>
            <person name="Deiros D.R."/>
            <person name="Dinh H."/>
            <person name="Forbes L."/>
            <person name="Fowler G."/>
            <person name="Francisco L."/>
            <person name="Fu Q."/>
            <person name="Gubbala S."/>
            <person name="Hale W."/>
            <person name="Han Y."/>
            <person name="Hemphill L."/>
            <person name="Highlander S.K."/>
            <person name="Hirani K."/>
            <person name="Hogues M."/>
            <person name="Jackson L."/>
            <person name="Jakkamsetti A."/>
            <person name="Javaid M."/>
            <person name="Jiang H."/>
            <person name="Korchina V."/>
            <person name="Kovar C."/>
            <person name="Lara F."/>
            <person name="Lee S."/>
            <person name="Mata R."/>
            <person name="Mathew T."/>
            <person name="Moen C."/>
            <person name="Morales K."/>
            <person name="Munidasa M."/>
            <person name="Nazareth L."/>
            <person name="Ngo R."/>
            <person name="Nguyen L."/>
            <person name="Okwuonu G."/>
            <person name="Ongeri F."/>
            <person name="Patil S."/>
            <person name="Petrosino J."/>
            <person name="Pham C."/>
            <person name="Pham P."/>
            <person name="Pu L.-L."/>
            <person name="Puazo M."/>
            <person name="Raj R."/>
            <person name="Reid J."/>
            <person name="Rouhana J."/>
            <person name="Saada N."/>
            <person name="Shang Y."/>
            <person name="Simmons D."/>
            <person name="Thornton R."/>
            <person name="Warren J."/>
            <person name="Weissenberger G."/>
            <person name="Zhang J."/>
            <person name="Zhang L."/>
            <person name="Zhou C."/>
            <person name="Zhu D."/>
            <person name="Muzny D."/>
            <person name="Worley K."/>
            <person name="Gibbs R."/>
        </authorList>
    </citation>
    <scope>NUCLEOTIDE SEQUENCE [LARGE SCALE GENOMIC DNA]</scope>
    <source>
        <strain evidence="1 2">F0268</strain>
    </source>
</reference>
<dbReference type="AlphaFoldDB" id="C2KZ38"/>
<dbReference type="STRING" id="585501.HMPREF6123_1757"/>
<comment type="caution">
    <text evidence="1">The sequence shown here is derived from an EMBL/GenBank/DDBJ whole genome shotgun (WGS) entry which is preliminary data.</text>
</comment>
<name>C2KZ38_9FIRM</name>
<dbReference type="InParanoid" id="C2KZ38"/>
<protein>
    <submittedName>
        <fullName evidence="1">Uncharacterized protein</fullName>
    </submittedName>
</protein>
<keyword evidence="2" id="KW-1185">Reference proteome</keyword>
<gene>
    <name evidence="1" type="ORF">HMPREF6123_1757</name>
</gene>
<dbReference type="Gene3D" id="2.20.28.30">
    <property type="entry name" value="RNA polymerase ii, chain L"/>
    <property type="match status" value="1"/>
</dbReference>
<dbReference type="Proteomes" id="UP000004121">
    <property type="component" value="Unassembled WGS sequence"/>
</dbReference>
<accession>C2KZ38</accession>
<proteinExistence type="predicted"/>